<accession>A0ABR9UED5</accession>
<evidence type="ECO:0000313" key="2">
    <source>
        <dbReference type="Proteomes" id="UP000640725"/>
    </source>
</evidence>
<comment type="caution">
    <text evidence="1">The sequence shown here is derived from an EMBL/GenBank/DDBJ whole genome shotgun (WGS) entry which is preliminary data.</text>
</comment>
<keyword evidence="2" id="KW-1185">Reference proteome</keyword>
<dbReference type="Proteomes" id="UP000640725">
    <property type="component" value="Unassembled WGS sequence"/>
</dbReference>
<organism evidence="1 2">
    <name type="scientific">Planktothrix mougeotii LEGE 06226</name>
    <dbReference type="NCBI Taxonomy" id="1828728"/>
    <lineage>
        <taxon>Bacteria</taxon>
        <taxon>Bacillati</taxon>
        <taxon>Cyanobacteriota</taxon>
        <taxon>Cyanophyceae</taxon>
        <taxon>Oscillatoriophycideae</taxon>
        <taxon>Oscillatoriales</taxon>
        <taxon>Microcoleaceae</taxon>
        <taxon>Planktothrix</taxon>
    </lineage>
</organism>
<evidence type="ECO:0008006" key="3">
    <source>
        <dbReference type="Google" id="ProtNLM"/>
    </source>
</evidence>
<reference evidence="1 2" key="1">
    <citation type="submission" date="2020-10" db="EMBL/GenBank/DDBJ databases">
        <authorList>
            <person name="Castelo-Branco R."/>
            <person name="Eusebio N."/>
            <person name="Adriana R."/>
            <person name="Vieira A."/>
            <person name="Brugerolle De Fraissinette N."/>
            <person name="Rezende De Castro R."/>
            <person name="Schneider M.P."/>
            <person name="Vasconcelos V."/>
            <person name="Leao P.N."/>
        </authorList>
    </citation>
    <scope>NUCLEOTIDE SEQUENCE [LARGE SCALE GENOMIC DNA]</scope>
    <source>
        <strain evidence="1 2">LEGE 06226</strain>
    </source>
</reference>
<dbReference type="RefSeq" id="WP_193870295.1">
    <property type="nucleotide sequence ID" value="NZ_JADEWU010000040.1"/>
</dbReference>
<proteinExistence type="predicted"/>
<dbReference type="EMBL" id="JADEWU010000040">
    <property type="protein sequence ID" value="MBE9144793.1"/>
    <property type="molecule type" value="Genomic_DNA"/>
</dbReference>
<name>A0ABR9UED5_9CYAN</name>
<sequence length="98" mass="11243">MGVWKLSVFRPERKHDSGEFIPREYWIGNRQKFLYLPIPGFFGISTTPIARVKLASPMLSVGNYLKSTVLPLVKLFNFRVPEQRTSYASIGGFFNACR</sequence>
<protein>
    <recommendedName>
        <fullName evidence="3">Transposase</fullName>
    </recommendedName>
</protein>
<evidence type="ECO:0000313" key="1">
    <source>
        <dbReference type="EMBL" id="MBE9144793.1"/>
    </source>
</evidence>
<gene>
    <name evidence="1" type="ORF">IQ236_16435</name>
</gene>